<keyword evidence="4 5" id="KW-0472">Membrane</keyword>
<feature type="transmembrane region" description="Helical" evidence="5">
    <location>
        <begin position="32"/>
        <end position="54"/>
    </location>
</feature>
<feature type="transmembrane region" description="Helical" evidence="5">
    <location>
        <begin position="6"/>
        <end position="25"/>
    </location>
</feature>
<name>A0ABC8LYS4_ERUVS</name>
<evidence type="ECO:0000313" key="7">
    <source>
        <dbReference type="Proteomes" id="UP001642260"/>
    </source>
</evidence>
<evidence type="ECO:0000256" key="5">
    <source>
        <dbReference type="SAM" id="Phobius"/>
    </source>
</evidence>
<dbReference type="GO" id="GO:0016020">
    <property type="term" value="C:membrane"/>
    <property type="evidence" value="ECO:0007669"/>
    <property type="project" value="UniProtKB-SubCell"/>
</dbReference>
<evidence type="ECO:0000256" key="3">
    <source>
        <dbReference type="ARBA" id="ARBA00022989"/>
    </source>
</evidence>
<accession>A0ABC8LYS4</accession>
<evidence type="ECO:0000313" key="6">
    <source>
        <dbReference type="EMBL" id="CAH8388513.1"/>
    </source>
</evidence>
<reference evidence="6 7" key="1">
    <citation type="submission" date="2022-03" db="EMBL/GenBank/DDBJ databases">
        <authorList>
            <person name="Macdonald S."/>
            <person name="Ahmed S."/>
            <person name="Newling K."/>
        </authorList>
    </citation>
    <scope>NUCLEOTIDE SEQUENCE [LARGE SCALE GENOMIC DNA]</scope>
</reference>
<protein>
    <submittedName>
        <fullName evidence="6">Uncharacterized protein</fullName>
    </submittedName>
</protein>
<keyword evidence="2 5" id="KW-0812">Transmembrane</keyword>
<evidence type="ECO:0000256" key="2">
    <source>
        <dbReference type="ARBA" id="ARBA00022692"/>
    </source>
</evidence>
<dbReference type="Proteomes" id="UP001642260">
    <property type="component" value="Unassembled WGS sequence"/>
</dbReference>
<dbReference type="PANTHER" id="PTHR23515">
    <property type="entry name" value="HIGH-AFFINITY NITRATE TRANSPORTER 2.3"/>
    <property type="match status" value="1"/>
</dbReference>
<comment type="subcellular location">
    <subcellularLocation>
        <location evidence="1">Membrane</location>
        <topology evidence="1">Multi-pass membrane protein</topology>
    </subcellularLocation>
</comment>
<keyword evidence="3 5" id="KW-1133">Transmembrane helix</keyword>
<comment type="caution">
    <text evidence="6">The sequence shown here is derived from an EMBL/GenBank/DDBJ whole genome shotgun (WGS) entry which is preliminary data.</text>
</comment>
<evidence type="ECO:0000256" key="1">
    <source>
        <dbReference type="ARBA" id="ARBA00004141"/>
    </source>
</evidence>
<organism evidence="6 7">
    <name type="scientific">Eruca vesicaria subsp. sativa</name>
    <name type="common">Garden rocket</name>
    <name type="synonym">Eruca sativa</name>
    <dbReference type="NCBI Taxonomy" id="29727"/>
    <lineage>
        <taxon>Eukaryota</taxon>
        <taxon>Viridiplantae</taxon>
        <taxon>Streptophyta</taxon>
        <taxon>Embryophyta</taxon>
        <taxon>Tracheophyta</taxon>
        <taxon>Spermatophyta</taxon>
        <taxon>Magnoliopsida</taxon>
        <taxon>eudicotyledons</taxon>
        <taxon>Gunneridae</taxon>
        <taxon>Pentapetalae</taxon>
        <taxon>rosids</taxon>
        <taxon>malvids</taxon>
        <taxon>Brassicales</taxon>
        <taxon>Brassicaceae</taxon>
        <taxon>Brassiceae</taxon>
        <taxon>Eruca</taxon>
    </lineage>
</organism>
<sequence length="80" mass="8996">MRGRLWEVWIMQSVAGLLCVLLGRVNSLWTSIVVMWIFSIFVQAASGLIFGIVVRSDGGNDAKWWNCRCGGDTAFVVFRQ</sequence>
<dbReference type="EMBL" id="CAKOAT010799598">
    <property type="protein sequence ID" value="CAH8388513.1"/>
    <property type="molecule type" value="Genomic_DNA"/>
</dbReference>
<keyword evidence="7" id="KW-1185">Reference proteome</keyword>
<evidence type="ECO:0000256" key="4">
    <source>
        <dbReference type="ARBA" id="ARBA00023136"/>
    </source>
</evidence>
<dbReference type="AlphaFoldDB" id="A0ABC8LYS4"/>
<dbReference type="InterPro" id="IPR044772">
    <property type="entry name" value="NO3_transporter"/>
</dbReference>
<gene>
    <name evidence="6" type="ORF">ERUC_LOCUS40996</name>
</gene>
<proteinExistence type="predicted"/>